<evidence type="ECO:0000313" key="2">
    <source>
        <dbReference type="Proteomes" id="UP000076825"/>
    </source>
</evidence>
<dbReference type="GO" id="GO:0004519">
    <property type="term" value="F:endonuclease activity"/>
    <property type="evidence" value="ECO:0007669"/>
    <property type="project" value="InterPro"/>
</dbReference>
<dbReference type="Proteomes" id="UP000076825">
    <property type="component" value="Chromosome 1"/>
</dbReference>
<dbReference type="InterPro" id="IPR010270">
    <property type="entry name" value="Phage_P2_GpM"/>
</dbReference>
<reference evidence="1 2" key="1">
    <citation type="submission" date="2016-04" db="EMBL/GenBank/DDBJ databases">
        <authorList>
            <consortium name="Pathogen Informatics"/>
        </authorList>
    </citation>
    <scope>NUCLEOTIDE SEQUENCE [LARGE SCALE GENOMIC DNA]</scope>
    <source>
        <strain evidence="1 2">H044680328</strain>
    </source>
</reference>
<sequence>MASPAQLHRMRVLAAKTSAASEGAPVVVGGIYGQMMAKLTLDARRLHDIQSVERKISVKRELLPEYQAYITGVLEGDSGQPDEVVATLMLWHIDAGLFERGLEIATYVMRHELPLPERLKRNAATLLLDEVAGAVAGGAVADADTAMAILQRVAVLVDGHDAPDQARAKLHFALGKTLALQAGDTLDGQRLEMARAAVAQLKRAVDLFSGIGAKKLIEQLERKIKNAGTAG</sequence>
<name>A0A157NMJ7_9BORD</name>
<accession>A0A157NMJ7</accession>
<gene>
    <name evidence="1" type="ORF">SAMEA3906487_02303</name>
</gene>
<dbReference type="EMBL" id="LT546645">
    <property type="protein sequence ID" value="SAI70628.1"/>
    <property type="molecule type" value="Genomic_DNA"/>
</dbReference>
<dbReference type="KEGG" id="btrm:SAMEA390648702303"/>
<dbReference type="STRING" id="123899.SAMEA3906487_02303"/>
<organism evidence="1 2">
    <name type="scientific">Bordetella trematum</name>
    <dbReference type="NCBI Taxonomy" id="123899"/>
    <lineage>
        <taxon>Bacteria</taxon>
        <taxon>Pseudomonadati</taxon>
        <taxon>Pseudomonadota</taxon>
        <taxon>Betaproteobacteria</taxon>
        <taxon>Burkholderiales</taxon>
        <taxon>Alcaligenaceae</taxon>
        <taxon>Bordetella</taxon>
    </lineage>
</organism>
<dbReference type="OrthoDB" id="8562788at2"/>
<evidence type="ECO:0000313" key="1">
    <source>
        <dbReference type="EMBL" id="SAI70628.1"/>
    </source>
</evidence>
<dbReference type="AlphaFoldDB" id="A0A157NMJ7"/>
<protein>
    <submittedName>
        <fullName evidence="1">Phage small terminase subunit</fullName>
    </submittedName>
</protein>
<proteinExistence type="predicted"/>
<dbReference type="GO" id="GO:0003677">
    <property type="term" value="F:DNA binding"/>
    <property type="evidence" value="ECO:0007669"/>
    <property type="project" value="InterPro"/>
</dbReference>
<dbReference type="GeneID" id="56590428"/>
<dbReference type="PATRIC" id="fig|123899.6.peg.2291"/>
<keyword evidence="2" id="KW-1185">Reference proteome</keyword>
<dbReference type="RefSeq" id="WP_063491968.1">
    <property type="nucleotide sequence ID" value="NZ_CP016340.1"/>
</dbReference>
<dbReference type="Pfam" id="PF05944">
    <property type="entry name" value="Phage_term_smal"/>
    <property type="match status" value="1"/>
</dbReference>